<keyword evidence="4" id="KW-1015">Disulfide bond</keyword>
<evidence type="ECO:0000313" key="9">
    <source>
        <dbReference type="Proteomes" id="UP000238823"/>
    </source>
</evidence>
<dbReference type="SUPFAM" id="SSF49742">
    <property type="entry name" value="PHM/PNGase F"/>
    <property type="match status" value="2"/>
</dbReference>
<dbReference type="PANTHER" id="PTHR10157">
    <property type="entry name" value="DOPAMINE BETA HYDROXYLASE RELATED"/>
    <property type="match status" value="1"/>
</dbReference>
<name>A0A2S9XUB7_9BACT</name>
<keyword evidence="2 5" id="KW-0479">Metal-binding</keyword>
<dbReference type="InterPro" id="IPR000945">
    <property type="entry name" value="DBH-like"/>
</dbReference>
<dbReference type="GO" id="GO:0004500">
    <property type="term" value="F:dopamine beta-monooxygenase activity"/>
    <property type="evidence" value="ECO:0007669"/>
    <property type="project" value="InterPro"/>
</dbReference>
<evidence type="ECO:0000256" key="5">
    <source>
        <dbReference type="PROSITE-ProRule" id="PRU00433"/>
    </source>
</evidence>
<feature type="region of interest" description="Disordered" evidence="6">
    <location>
        <begin position="26"/>
        <end position="53"/>
    </location>
</feature>
<dbReference type="EMBL" id="PVNL01000135">
    <property type="protein sequence ID" value="PRP96311.1"/>
    <property type="molecule type" value="Genomic_DNA"/>
</dbReference>
<dbReference type="InterPro" id="IPR009056">
    <property type="entry name" value="Cyt_c-like_dom"/>
</dbReference>
<dbReference type="GO" id="GO:0020037">
    <property type="term" value="F:heme binding"/>
    <property type="evidence" value="ECO:0007669"/>
    <property type="project" value="InterPro"/>
</dbReference>
<keyword evidence="1 5" id="KW-0349">Heme</keyword>
<dbReference type="Pfam" id="PF03712">
    <property type="entry name" value="Cu2_monoox_C"/>
    <property type="match status" value="1"/>
</dbReference>
<dbReference type="InterPro" id="IPR024548">
    <property type="entry name" value="Cu2_monoox_C"/>
</dbReference>
<evidence type="ECO:0000256" key="6">
    <source>
        <dbReference type="SAM" id="MobiDB-lite"/>
    </source>
</evidence>
<feature type="compositionally biased region" description="Acidic residues" evidence="6">
    <location>
        <begin position="39"/>
        <end position="49"/>
    </location>
</feature>
<feature type="domain" description="Cytochrome c" evidence="7">
    <location>
        <begin position="47"/>
        <end position="140"/>
    </location>
</feature>
<comment type="caution">
    <text evidence="8">The sequence shown here is derived from an EMBL/GenBank/DDBJ whole genome shotgun (WGS) entry which is preliminary data.</text>
</comment>
<evidence type="ECO:0000259" key="7">
    <source>
        <dbReference type="PROSITE" id="PS51007"/>
    </source>
</evidence>
<dbReference type="Proteomes" id="UP000238823">
    <property type="component" value="Unassembled WGS sequence"/>
</dbReference>
<organism evidence="8 9">
    <name type="scientific">Enhygromyxa salina</name>
    <dbReference type="NCBI Taxonomy" id="215803"/>
    <lineage>
        <taxon>Bacteria</taxon>
        <taxon>Pseudomonadati</taxon>
        <taxon>Myxococcota</taxon>
        <taxon>Polyangia</taxon>
        <taxon>Nannocystales</taxon>
        <taxon>Nannocystaceae</taxon>
        <taxon>Enhygromyxa</taxon>
    </lineage>
</organism>
<dbReference type="InterPro" id="IPR036939">
    <property type="entry name" value="Cu2_ascorb_mOase_N_sf"/>
</dbReference>
<evidence type="ECO:0000313" key="8">
    <source>
        <dbReference type="EMBL" id="PRP96311.1"/>
    </source>
</evidence>
<evidence type="ECO:0000256" key="2">
    <source>
        <dbReference type="ARBA" id="ARBA00022723"/>
    </source>
</evidence>
<dbReference type="PROSITE" id="PS51007">
    <property type="entry name" value="CYTC"/>
    <property type="match status" value="1"/>
</dbReference>
<dbReference type="Gene3D" id="2.60.120.310">
    <property type="entry name" value="Copper type II, ascorbate-dependent monooxygenase, N-terminal domain"/>
    <property type="match status" value="1"/>
</dbReference>
<sequence length="465" mass="50322">MCGLLALTLCGGPLAACKDDPGLDDGADTETGHGHGDGDGDGDPGDGDGDPAAATYWQEVAPIYYDSCVSCHREGGIGPFELDNYASAAAWAQASAIAVENRVMPPWLVTDDGTCNSWQHSRALSQTEIDTIVAWVDAGAPEGEPRDDLEVPALPGLDGATAFVTPEFTPEPEGGFLSEFDEYRCFLIDPELDHDQFITAYEVLPGNEALVHHVLAIPVDPTLDVGGGMTNLDVIEALDAESPDRLGWSCFGAAGDGVEIDSLPVTWAPGQGVVEFPAESGTRVNAGDLLVVQVHYNMVDPELIGQSDSTTVKIRLEDEVAHEGLFDVPDALLGSLFEGDPYMIPPGEEAHEFTWSFPADWYVGWNGSESLELWGFFPHMHAFGTKMRVRVLDEQGQELGCVGDVQRWDFNWQLYYFMQQPIVLESGHQIEVTCTYDTTDVDEPILPGWGTYNEMCLAGVYLVAP</sequence>
<evidence type="ECO:0000256" key="1">
    <source>
        <dbReference type="ARBA" id="ARBA00022617"/>
    </source>
</evidence>
<dbReference type="InterPro" id="IPR008977">
    <property type="entry name" value="PHM/PNGase_F_dom_sf"/>
</dbReference>
<evidence type="ECO:0000256" key="3">
    <source>
        <dbReference type="ARBA" id="ARBA00023004"/>
    </source>
</evidence>
<gene>
    <name evidence="8" type="ORF">ENSA7_71260</name>
</gene>
<evidence type="ECO:0000256" key="4">
    <source>
        <dbReference type="ARBA" id="ARBA00023157"/>
    </source>
</evidence>
<dbReference type="InterPro" id="IPR036909">
    <property type="entry name" value="Cyt_c-like_dom_sf"/>
</dbReference>
<dbReference type="Gene3D" id="2.60.120.230">
    <property type="match status" value="1"/>
</dbReference>
<accession>A0A2S9XUB7</accession>
<dbReference type="AlphaFoldDB" id="A0A2S9XUB7"/>
<proteinExistence type="predicted"/>
<dbReference type="GO" id="GO:0005507">
    <property type="term" value="F:copper ion binding"/>
    <property type="evidence" value="ECO:0007669"/>
    <property type="project" value="InterPro"/>
</dbReference>
<reference evidence="8 9" key="1">
    <citation type="submission" date="2018-03" db="EMBL/GenBank/DDBJ databases">
        <title>Draft Genome Sequences of the Obligatory Marine Myxobacteria Enhygromyxa salina SWB007.</title>
        <authorList>
            <person name="Poehlein A."/>
            <person name="Moghaddam J.A."/>
            <person name="Harms H."/>
            <person name="Alanjari M."/>
            <person name="Koenig G.M."/>
            <person name="Daniel R."/>
            <person name="Schaeberle T.F."/>
        </authorList>
    </citation>
    <scope>NUCLEOTIDE SEQUENCE [LARGE SCALE GENOMIC DNA]</scope>
    <source>
        <strain evidence="8 9">SWB007</strain>
    </source>
</reference>
<dbReference type="PANTHER" id="PTHR10157:SF23">
    <property type="entry name" value="MOXD1 HOMOLOG 1"/>
    <property type="match status" value="1"/>
</dbReference>
<dbReference type="GO" id="GO:0009055">
    <property type="term" value="F:electron transfer activity"/>
    <property type="evidence" value="ECO:0007669"/>
    <property type="project" value="InterPro"/>
</dbReference>
<dbReference type="InterPro" id="IPR014784">
    <property type="entry name" value="Cu2_ascorb_mOase-like_C"/>
</dbReference>
<dbReference type="SUPFAM" id="SSF46626">
    <property type="entry name" value="Cytochrome c"/>
    <property type="match status" value="1"/>
</dbReference>
<keyword evidence="3 5" id="KW-0408">Iron</keyword>
<protein>
    <recommendedName>
        <fullName evidence="7">Cytochrome c domain-containing protein</fullName>
    </recommendedName>
</protein>